<evidence type="ECO:0000256" key="2">
    <source>
        <dbReference type="SAM" id="Coils"/>
    </source>
</evidence>
<feature type="compositionally biased region" description="Basic and acidic residues" evidence="3">
    <location>
        <begin position="2729"/>
        <end position="2739"/>
    </location>
</feature>
<feature type="compositionally biased region" description="Basic and acidic residues" evidence="3">
    <location>
        <begin position="2553"/>
        <end position="2562"/>
    </location>
</feature>
<dbReference type="EMBL" id="OU896707">
    <property type="protein sequence ID" value="CAH1116630.1"/>
    <property type="molecule type" value="Genomic_DNA"/>
</dbReference>
<proteinExistence type="predicted"/>
<keyword evidence="1 2" id="KW-0175">Coiled coil</keyword>
<dbReference type="GO" id="GO:0005856">
    <property type="term" value="C:cytoskeleton"/>
    <property type="evidence" value="ECO:0007669"/>
    <property type="project" value="TreeGrafter"/>
</dbReference>
<feature type="coiled-coil region" evidence="2">
    <location>
        <begin position="2399"/>
        <end position="2426"/>
    </location>
</feature>
<dbReference type="OrthoDB" id="2436455at2759"/>
<feature type="region of interest" description="Disordered" evidence="3">
    <location>
        <begin position="2534"/>
        <end position="2579"/>
    </location>
</feature>
<feature type="coiled-coil region" evidence="2">
    <location>
        <begin position="1636"/>
        <end position="1772"/>
    </location>
</feature>
<name>A0A9P0DD69_PHACE</name>
<organism evidence="4 5">
    <name type="scientific">Phaedon cochleariae</name>
    <name type="common">Mustard beetle</name>
    <dbReference type="NCBI Taxonomy" id="80249"/>
    <lineage>
        <taxon>Eukaryota</taxon>
        <taxon>Metazoa</taxon>
        <taxon>Ecdysozoa</taxon>
        <taxon>Arthropoda</taxon>
        <taxon>Hexapoda</taxon>
        <taxon>Insecta</taxon>
        <taxon>Pterygota</taxon>
        <taxon>Neoptera</taxon>
        <taxon>Endopterygota</taxon>
        <taxon>Coleoptera</taxon>
        <taxon>Polyphaga</taxon>
        <taxon>Cucujiformia</taxon>
        <taxon>Chrysomeloidea</taxon>
        <taxon>Chrysomelidae</taxon>
        <taxon>Chrysomelinae</taxon>
        <taxon>Chrysomelini</taxon>
        <taxon>Phaedon</taxon>
    </lineage>
</organism>
<feature type="compositionally biased region" description="Polar residues" evidence="3">
    <location>
        <begin position="2538"/>
        <end position="2551"/>
    </location>
</feature>
<feature type="coiled-coil region" evidence="2">
    <location>
        <begin position="2209"/>
        <end position="2299"/>
    </location>
</feature>
<reference evidence="4" key="1">
    <citation type="submission" date="2022-01" db="EMBL/GenBank/DDBJ databases">
        <authorList>
            <person name="King R."/>
        </authorList>
    </citation>
    <scope>NUCLEOTIDE SEQUENCE</scope>
</reference>
<feature type="coiled-coil region" evidence="2">
    <location>
        <begin position="2336"/>
        <end position="2363"/>
    </location>
</feature>
<evidence type="ECO:0000256" key="3">
    <source>
        <dbReference type="SAM" id="MobiDB-lite"/>
    </source>
</evidence>
<feature type="region of interest" description="Disordered" evidence="3">
    <location>
        <begin position="2729"/>
        <end position="2760"/>
    </location>
</feature>
<evidence type="ECO:0000313" key="4">
    <source>
        <dbReference type="EMBL" id="CAH1116630.1"/>
    </source>
</evidence>
<reference evidence="4" key="2">
    <citation type="submission" date="2022-10" db="EMBL/GenBank/DDBJ databases">
        <authorList>
            <consortium name="ENA_rothamsted_submissions"/>
            <consortium name="culmorum"/>
            <person name="King R."/>
        </authorList>
    </citation>
    <scope>NUCLEOTIDE SEQUENCE</scope>
</reference>
<dbReference type="Proteomes" id="UP001153737">
    <property type="component" value="Chromosome 1"/>
</dbReference>
<feature type="coiled-coil region" evidence="2">
    <location>
        <begin position="509"/>
        <end position="536"/>
    </location>
</feature>
<feature type="coiled-coil region" evidence="2">
    <location>
        <begin position="1822"/>
        <end position="1877"/>
    </location>
</feature>
<feature type="coiled-coil region" evidence="2">
    <location>
        <begin position="2062"/>
        <end position="2173"/>
    </location>
</feature>
<accession>A0A9P0DD69</accession>
<feature type="coiled-coil region" evidence="2">
    <location>
        <begin position="1363"/>
        <end position="1453"/>
    </location>
</feature>
<feature type="coiled-coil region" evidence="2">
    <location>
        <begin position="1293"/>
        <end position="1327"/>
    </location>
</feature>
<evidence type="ECO:0000256" key="1">
    <source>
        <dbReference type="ARBA" id="ARBA00023054"/>
    </source>
</evidence>
<feature type="coiled-coil region" evidence="2">
    <location>
        <begin position="974"/>
        <end position="1033"/>
    </location>
</feature>
<feature type="coiled-coil region" evidence="2">
    <location>
        <begin position="572"/>
        <end position="802"/>
    </location>
</feature>
<feature type="coiled-coil region" evidence="2">
    <location>
        <begin position="1964"/>
        <end position="2033"/>
    </location>
</feature>
<sequence>MENPMWERILVDWVNCLKLSKPIHKVTDLKDGIFFSNLQKVIKKTSEIEFDVLTCLFHILNRHYPYFEINDKSNIHLSDLPYNDIASITSLLMHYTCIHDRRDVLTSPLCHTLQPVTQLGIKTFLEKVQECPKLTSEELGKIVLTCLEDKNDKNTNQSQKWLSVAQSSSTSKQSPLLDILKTPASKLSRLQEKDREITRLITDLELIQEEKENLEEDVRLQIEKNKKLEKQLKQKNIEISRLKSEVITLENRTPPYYQDKDFRETQKILRTKIEALEQIIEQCDKENEELQNERDAGRIQVKSLDSQCKTWLEKFIETDNKLQSLTQHSEEYEIKYKSLQAHCSELEALLEELRPTNHNESFIEESFQSVNINRRSKNFEPLLSCEDLAHSVVDVQLKDMQKENENLRLSLEEVNKGSRKLEGIIEKLTVEKNDILDVKNKFEDELKMTTEKLNQLTLLYEKVMNNYYNETKKYECLVVEKAQISAQYNNCTAQLSGLKDDNENLKISVDEMEYSSRQLKEMIEKLTVERNNTCEEFKLASEKVQQLSIQNEDLLIKYQDGVEEYERCVAQLNSMQIDNKNIEASLKNIENIQIQSEEAIKNLTAEKNNILKDKNKVEEELKASTERVEQMSVDHGRLQSEYEDEMKKVVHLEKEKLKISEEYDNCFVQLKDMQKNNEKLRTSLEDMDKNSKQLKEINENLIDERNNLLADKHILDEELIMTSGKLQQLYTNNDELTTKYEDSMKKCESMVEEKLRVSEKYETCVTQLTDVQKVNENLRASLEELNNSSRQLTKIIKELTAEKTIMLEDKNKVDDELRIITDKLDRLSVDNDKLLIEYQDAVKKYEFLLQENAQVSDEYSRSVACLKDMQKDNENLKNSLQEIDYNFRQLKESNEKLIKERNSILEDKHILDEKLKITSAKFQELSINSEKLQSKCQDGVSKYDSLFREKTKLSDDYDRCLANLKDTQGENKNLKAYLNDMDNSSRMLKESNEKLSVELNRMLAVKNELERELEMANEKLQQLSIDNEKLVIHCQDEAMKNEALVREKSQISDKYDISVDSLKDMQAENGNLKACLNDMGDRYRLLDGEFKMTSEKLQQLSIDNGKLKTEYQNQVTKYEYMVKEKTLLSEQYDHCVVQLEDMKKNSEELKISLEDMENRSKQLMEIIEKDTVAKNSISEENHKLHEELKITTEELQQLKIVYDTLLDKYKTLSIDNKKLLTNYQNQVMKYDSMVEERALLSQRFDDCVIQLEDMHKNNEELKSSLDDKDIYSRQLKEIIDKETVVRNNISEENHKLHEEIKITIDKLRQLKVEYDALLDKYNELSELHDVELNRNQILTQEKADIYKLLEYEKSSKLEVSEELTKVEEDVAIATSKIASLTQNVDIVTLEKKKTIDELQNLRELLTNISSEKSDLADQLSSVTHENEELSRKIDNIEEENIELSAKLDNCRQENANILDSLNKVSSEKYEFMKKLKIVELELETVIGEKTQIDEKKKTIEQDYDSMKLALERVESEKYHYFEENQKFHEQLNLNSYQMKELQDRFNNILADNEKVTDKLNYYIKEKNELSDSLSECLLVKENLTEKLNTVIQEKLELSKVLNDIKLEKLSFSQKLDAVILELEKSNLLICSLTKERENLAQEKTDIEDRLDKTVSEKENLVLENSKLFNEFNEISNNMKCLESEKNDLYEKLEQVVREKDGILDHLDNKIRELELSKQELSDRLSETSVENEDIKIKLRSFESKVVMLELENNELHEEKSKISKELGNLSTKFEDLIKDKRLIDKELSKLFSQLENIMIEKNKSSADLVNTKNESLSIIEQLADLSCKYQNIQFENEKLEEELKVSAVEVEEKTHELEIANEKVETLEVQNIQIMEQLNCVFNIMESASEKLNNLFEKICEDESSSEICDRTGEESEKYDRSVRFSKISENLKSLFKNIENLLSKLLKDNELVSKNLQMYCESNKHLTAELDEKNESIKNINCEIKNVLENYEKVKKENYDLSQDVVDLKLNIQKLTIENNGISESLKKVTEEKNVISNFLDLNNNELQKIIQEREDILGALEMSNKEVENISQQRIDLESKNSELVLIVHAKSSEMETISEENSKLLQHVAALRKNIEDITNELDAVVKENTKLLEQLEKVSQVKADFSEELDKVSQEKADLSDKLQSLKKKQFENSEYTKDLLAKNELLTEENTQLLGQITIVSNDLEEKTKNYHLLELSCKQLKKLSDEKSDILEKVSEENKGIFDIVDRLSQEKLEMSDTLNQLSEEKMNMTKTLNKLTEELETLSEEKLKLSESLEMSHKELQKVKRERNEILESQTTIMKETENNILLAHQSAVEVKQELLKRIEMAEKDKEKQRNHFDAELKKVREAYANVVSTNSKLEMETVNLRKKIEERNSQLNEFSQVKEAYEKLLEENSKLMTEVDTVKYKRARDREEFVNLLRKEREDADARESKRIREVRNEYEDKVQKMKNKMLNLYREEVNKEIQKVKVGQSETDGLHEIVKDLRSELFEAEQKIHMLETERDMMRIRESTSQRNVHSSRESLQSLRGKEKPRDSVRSSITSLRSTDIRSRPNSEQIIRKVKSVSTMQPTHREKGNVINDRKTTMLPPPNVTEIEETITFSRRTSINGIPTNITPSMEMEDEDDHFNNKYLADLKAGRCIMGTTGNDGAGRLSELAWRNSLVPPHLKSSYPAETQFVSPTHFKEDDLKSGNVELDDSLCKLLPGEKPRQKKDFGTTTYKKPGPPTPSKNGGRLSLQGNEILPLREHNDRSPKKSITPSRLKALFMGRTNSRENSEVHCDCLAHVIECCRLVAGNQHPLCCSACYKDAFRKAIINLETFPEHYVNSMHQASNGCCFKNHFLGTIWECAKNLSFMMLFSIMAVRLCLRVIKLN</sequence>
<evidence type="ECO:0000313" key="5">
    <source>
        <dbReference type="Proteomes" id="UP001153737"/>
    </source>
</evidence>
<feature type="coiled-coil region" evidence="2">
    <location>
        <begin position="397"/>
        <end position="459"/>
    </location>
</feature>
<keyword evidence="5" id="KW-1185">Reference proteome</keyword>
<feature type="coiled-coil region" evidence="2">
    <location>
        <begin position="190"/>
        <end position="349"/>
    </location>
</feature>
<feature type="coiled-coil region" evidence="2">
    <location>
        <begin position="831"/>
        <end position="907"/>
    </location>
</feature>
<dbReference type="PANTHER" id="PTHR32083:SF48">
    <property type="entry name" value="TRANS-GOLGI NETWORK-LOCALIZED SYP41-INTERACTING PROTEIN 1"/>
    <property type="match status" value="1"/>
</dbReference>
<feature type="coiled-coil region" evidence="2">
    <location>
        <begin position="1496"/>
        <end position="1600"/>
    </location>
</feature>
<feature type="coiled-coil region" evidence="2">
    <location>
        <begin position="1139"/>
        <end position="1208"/>
    </location>
</feature>
<gene>
    <name evidence="4" type="ORF">PHAECO_LOCUS244</name>
</gene>
<protein>
    <submittedName>
        <fullName evidence="4">Uncharacterized protein</fullName>
    </submittedName>
</protein>
<feature type="coiled-coil region" evidence="2">
    <location>
        <begin position="2457"/>
        <end position="2527"/>
    </location>
</feature>
<dbReference type="PANTHER" id="PTHR32083">
    <property type="entry name" value="CILIA AND FLAGELLA-ASSOCIATED PROTEIN 58-RELATED"/>
    <property type="match status" value="1"/>
</dbReference>